<dbReference type="CDD" id="cd04301">
    <property type="entry name" value="NAT_SF"/>
    <property type="match status" value="1"/>
</dbReference>
<dbReference type="AlphaFoldDB" id="A0A4P7QE73"/>
<dbReference type="PROSITE" id="PS51186">
    <property type="entry name" value="GNAT"/>
    <property type="match status" value="1"/>
</dbReference>
<dbReference type="Gene3D" id="3.40.630.30">
    <property type="match status" value="1"/>
</dbReference>
<dbReference type="SUPFAM" id="SSF55729">
    <property type="entry name" value="Acyl-CoA N-acyltransferases (Nat)"/>
    <property type="match status" value="1"/>
</dbReference>
<gene>
    <name evidence="4" type="ORF">CENDO_02255</name>
</gene>
<dbReference type="InterPro" id="IPR000182">
    <property type="entry name" value="GNAT_dom"/>
</dbReference>
<dbReference type="InterPro" id="IPR050680">
    <property type="entry name" value="YpeA/RimI_acetyltransf"/>
</dbReference>
<reference evidence="4 5" key="1">
    <citation type="submission" date="2019-04" db="EMBL/GenBank/DDBJ databases">
        <title>Corynebacterium endometrii sp. nov., isolated from the uterus of a cow with endometritis.</title>
        <authorList>
            <person name="Ballas P."/>
            <person name="Ruckert C."/>
            <person name="Wagener K."/>
            <person name="Drillich M."/>
            <person name="Kaempfer P."/>
            <person name="Busse H.-J."/>
            <person name="Ehling-Schulz M."/>
        </authorList>
    </citation>
    <scope>NUCLEOTIDE SEQUENCE [LARGE SCALE GENOMIC DNA]</scope>
    <source>
        <strain evidence="4 5">LMM-1653</strain>
    </source>
</reference>
<evidence type="ECO:0000313" key="5">
    <source>
        <dbReference type="Proteomes" id="UP000296352"/>
    </source>
</evidence>
<evidence type="ECO:0000256" key="2">
    <source>
        <dbReference type="ARBA" id="ARBA00023315"/>
    </source>
</evidence>
<proteinExistence type="predicted"/>
<dbReference type="InterPro" id="IPR016181">
    <property type="entry name" value="Acyl_CoA_acyltransferase"/>
</dbReference>
<evidence type="ECO:0000256" key="1">
    <source>
        <dbReference type="ARBA" id="ARBA00022679"/>
    </source>
</evidence>
<dbReference type="RefSeq" id="WP_136140579.1">
    <property type="nucleotide sequence ID" value="NZ_CP039247.1"/>
</dbReference>
<dbReference type="OrthoDB" id="529907at2"/>
<protein>
    <submittedName>
        <fullName evidence="4">Ribosomal-protein-alanine N-acetyltransferase</fullName>
    </submittedName>
</protein>
<dbReference type="KEGG" id="cee:CENDO_02255"/>
<evidence type="ECO:0000313" key="4">
    <source>
        <dbReference type="EMBL" id="QCB27749.1"/>
    </source>
</evidence>
<dbReference type="PANTHER" id="PTHR43420">
    <property type="entry name" value="ACETYLTRANSFERASE"/>
    <property type="match status" value="1"/>
</dbReference>
<keyword evidence="1 4" id="KW-0808">Transferase</keyword>
<dbReference type="EMBL" id="CP039247">
    <property type="protein sequence ID" value="QCB27749.1"/>
    <property type="molecule type" value="Genomic_DNA"/>
</dbReference>
<feature type="domain" description="N-acetyltransferase" evidence="3">
    <location>
        <begin position="6"/>
        <end position="170"/>
    </location>
</feature>
<dbReference type="PANTHER" id="PTHR43420:SF12">
    <property type="entry name" value="N-ACETYLTRANSFERASE DOMAIN-CONTAINING PROTEIN"/>
    <property type="match status" value="1"/>
</dbReference>
<organism evidence="4 5">
    <name type="scientific">Corynebacterium endometrii</name>
    <dbReference type="NCBI Taxonomy" id="2488819"/>
    <lineage>
        <taxon>Bacteria</taxon>
        <taxon>Bacillati</taxon>
        <taxon>Actinomycetota</taxon>
        <taxon>Actinomycetes</taxon>
        <taxon>Mycobacteriales</taxon>
        <taxon>Corynebacteriaceae</taxon>
        <taxon>Corynebacterium</taxon>
    </lineage>
</organism>
<keyword evidence="5" id="KW-1185">Reference proteome</keyword>
<sequence length="176" mass="19295">MAQYTFELRELDRGDAARCAELEGQLFRGETPWSAEVFQQEFAHPHTFYFGVDAAEPVDAADSSGAAGGRAVLVGYAGLAMMGPADAPDFEIHTIGTDPAFQRRGVGRMMMENIAHIADLKDAPVFLEVRVGNDPAIGMYEAFGFKRVGVRKGYYQPAGHDAYTMVRPRKSERESA</sequence>
<name>A0A4P7QE73_9CORY</name>
<dbReference type="Pfam" id="PF00583">
    <property type="entry name" value="Acetyltransf_1"/>
    <property type="match status" value="1"/>
</dbReference>
<accession>A0A4P7QE73</accession>
<dbReference type="GO" id="GO:0016747">
    <property type="term" value="F:acyltransferase activity, transferring groups other than amino-acyl groups"/>
    <property type="evidence" value="ECO:0007669"/>
    <property type="project" value="InterPro"/>
</dbReference>
<evidence type="ECO:0000259" key="3">
    <source>
        <dbReference type="PROSITE" id="PS51186"/>
    </source>
</evidence>
<dbReference type="Proteomes" id="UP000296352">
    <property type="component" value="Chromosome"/>
</dbReference>
<keyword evidence="2" id="KW-0012">Acyltransferase</keyword>